<proteinExistence type="predicted"/>
<dbReference type="Pfam" id="PF06983">
    <property type="entry name" value="3-dmu-9_3-mt"/>
    <property type="match status" value="1"/>
</dbReference>
<sequence length="139" mass="16083">MSNNDVTLTPYIHFAGNCEEALNTYQYILGGRFEIENRYDNPNMNAPEEYQDKILHARFYKGNCLFMACDVFPGQTVQSGMNVALSLDFKELQQAKNVFSAFAEDGEAHVPFEKQFWGDWHGNLTDQYGIRWMINHVEN</sequence>
<reference evidence="2 3" key="1">
    <citation type="submission" date="2016-11" db="EMBL/GenBank/DDBJ databases">
        <authorList>
            <person name="Jaros S."/>
            <person name="Januszkiewicz K."/>
            <person name="Wedrychowicz H."/>
        </authorList>
    </citation>
    <scope>NUCLEOTIDE SEQUENCE [LARGE SCALE GENOMIC DNA]</scope>
    <source>
        <strain evidence="2 3">DSM 21986</strain>
    </source>
</reference>
<dbReference type="OrthoDB" id="9795306at2"/>
<organism evidence="2 3">
    <name type="scientific">Fodinibius roseus</name>
    <dbReference type="NCBI Taxonomy" id="1194090"/>
    <lineage>
        <taxon>Bacteria</taxon>
        <taxon>Pseudomonadati</taxon>
        <taxon>Balneolota</taxon>
        <taxon>Balneolia</taxon>
        <taxon>Balneolales</taxon>
        <taxon>Balneolaceae</taxon>
        <taxon>Fodinibius</taxon>
    </lineage>
</organism>
<feature type="domain" description="PhnB-like" evidence="1">
    <location>
        <begin position="8"/>
        <end position="134"/>
    </location>
</feature>
<dbReference type="InterPro" id="IPR028973">
    <property type="entry name" value="PhnB-like"/>
</dbReference>
<dbReference type="AlphaFoldDB" id="A0A1M5ESH5"/>
<dbReference type="STRING" id="1194090.SAMN05443144_113150"/>
<dbReference type="Gene3D" id="3.10.180.10">
    <property type="entry name" value="2,3-Dihydroxybiphenyl 1,2-Dioxygenase, domain 1"/>
    <property type="match status" value="1"/>
</dbReference>
<gene>
    <name evidence="2" type="ORF">SAMN05443144_113150</name>
</gene>
<evidence type="ECO:0000259" key="1">
    <source>
        <dbReference type="Pfam" id="PF06983"/>
    </source>
</evidence>
<accession>A0A1M5ESH5</accession>
<dbReference type="CDD" id="cd06588">
    <property type="entry name" value="PhnB_like"/>
    <property type="match status" value="1"/>
</dbReference>
<protein>
    <submittedName>
        <fullName evidence="2">PhnB protein</fullName>
    </submittedName>
</protein>
<dbReference type="PANTHER" id="PTHR33990:SF1">
    <property type="entry name" value="PROTEIN YJDN"/>
    <property type="match status" value="1"/>
</dbReference>
<dbReference type="InterPro" id="IPR029068">
    <property type="entry name" value="Glyas_Bleomycin-R_OHBP_Dase"/>
</dbReference>
<keyword evidence="3" id="KW-1185">Reference proteome</keyword>
<dbReference type="PANTHER" id="PTHR33990">
    <property type="entry name" value="PROTEIN YJDN-RELATED"/>
    <property type="match status" value="1"/>
</dbReference>
<dbReference type="EMBL" id="FQUS01000013">
    <property type="protein sequence ID" value="SHF82080.1"/>
    <property type="molecule type" value="Genomic_DNA"/>
</dbReference>
<dbReference type="SUPFAM" id="SSF54593">
    <property type="entry name" value="Glyoxalase/Bleomycin resistance protein/Dihydroxybiphenyl dioxygenase"/>
    <property type="match status" value="1"/>
</dbReference>
<name>A0A1M5ESH5_9BACT</name>
<dbReference type="Proteomes" id="UP000184041">
    <property type="component" value="Unassembled WGS sequence"/>
</dbReference>
<evidence type="ECO:0000313" key="2">
    <source>
        <dbReference type="EMBL" id="SHF82080.1"/>
    </source>
</evidence>
<evidence type="ECO:0000313" key="3">
    <source>
        <dbReference type="Proteomes" id="UP000184041"/>
    </source>
</evidence>
<dbReference type="RefSeq" id="WP_073065061.1">
    <property type="nucleotide sequence ID" value="NZ_FQUS01000013.1"/>
</dbReference>